<name>A0A147K585_9BACI</name>
<dbReference type="RefSeq" id="WP_010170542.1">
    <property type="nucleotide sequence ID" value="NZ_LDYG01000048.1"/>
</dbReference>
<evidence type="ECO:0008006" key="4">
    <source>
        <dbReference type="Google" id="ProtNLM"/>
    </source>
</evidence>
<feature type="transmembrane region" description="Helical" evidence="1">
    <location>
        <begin position="34"/>
        <end position="51"/>
    </location>
</feature>
<dbReference type="EMBL" id="LDYG01000048">
    <property type="protein sequence ID" value="KUP04728.1"/>
    <property type="molecule type" value="Genomic_DNA"/>
</dbReference>
<keyword evidence="3" id="KW-1185">Reference proteome</keyword>
<reference evidence="2 3" key="1">
    <citation type="journal article" date="2016" name="Front. Microbiol.">
        <title>Microevolution Analysis of Bacillus coahuilensis Unveils Differences in Phosphorus Acquisition Strategies and Their Regulation.</title>
        <authorList>
            <person name="Gomez-Lunar Z."/>
            <person name="Hernandez-Gonzalez I."/>
            <person name="Rodriguez-Torres M.D."/>
            <person name="Souza V."/>
            <person name="Olmedo-Alvarez G."/>
        </authorList>
    </citation>
    <scope>NUCLEOTIDE SEQUENCE [LARGE SCALE GENOMIC DNA]</scope>
    <source>
        <strain evidence="3">p1.1.43</strain>
    </source>
</reference>
<dbReference type="Pfam" id="PF14146">
    <property type="entry name" value="DUF4305"/>
    <property type="match status" value="1"/>
</dbReference>
<comment type="caution">
    <text evidence="2">The sequence shown here is derived from an EMBL/GenBank/DDBJ whole genome shotgun (WGS) entry which is preliminary data.</text>
</comment>
<evidence type="ECO:0000256" key="1">
    <source>
        <dbReference type="SAM" id="Phobius"/>
    </source>
</evidence>
<sequence length="72" mass="8500">MRQPILFSGVIYLALGVLFTFFAIENVQEDGWNFFSYLLVILATLDFGNGIRKIQFHFYYKRKLKEKNNKSS</sequence>
<dbReference type="OrthoDB" id="2355666at2"/>
<keyword evidence="1" id="KW-0472">Membrane</keyword>
<dbReference type="Proteomes" id="UP000074108">
    <property type="component" value="Unassembled WGS sequence"/>
</dbReference>
<keyword evidence="1" id="KW-0812">Transmembrane</keyword>
<protein>
    <recommendedName>
        <fullName evidence="4">Lipoprotein</fullName>
    </recommendedName>
</protein>
<dbReference type="AlphaFoldDB" id="A0A147K585"/>
<accession>A0A147K585</accession>
<proteinExistence type="predicted"/>
<evidence type="ECO:0000313" key="3">
    <source>
        <dbReference type="Proteomes" id="UP000074108"/>
    </source>
</evidence>
<keyword evidence="1" id="KW-1133">Transmembrane helix</keyword>
<dbReference type="PATRIC" id="fig|1150625.3.peg.3114"/>
<gene>
    <name evidence="2" type="ORF">Q75_14885</name>
</gene>
<organism evidence="2 3">
    <name type="scientific">Bacillus coahuilensis p1.1.43</name>
    <dbReference type="NCBI Taxonomy" id="1150625"/>
    <lineage>
        <taxon>Bacteria</taxon>
        <taxon>Bacillati</taxon>
        <taxon>Bacillota</taxon>
        <taxon>Bacilli</taxon>
        <taxon>Bacillales</taxon>
        <taxon>Bacillaceae</taxon>
        <taxon>Bacillus</taxon>
    </lineage>
</organism>
<dbReference type="InterPro" id="IPR025426">
    <property type="entry name" value="DUF4305"/>
</dbReference>
<evidence type="ECO:0000313" key="2">
    <source>
        <dbReference type="EMBL" id="KUP04728.1"/>
    </source>
</evidence>
<feature type="transmembrane region" description="Helical" evidence="1">
    <location>
        <begin position="5"/>
        <end position="22"/>
    </location>
</feature>